<reference evidence="3" key="1">
    <citation type="submission" date="2016-04" db="EMBL/GenBank/DDBJ databases">
        <authorList>
            <person name="Chen L."/>
            <person name="Zhuang W."/>
            <person name="Wang G."/>
        </authorList>
    </citation>
    <scope>NUCLEOTIDE SEQUENCE [LARGE SCALE GENOMIC DNA]</scope>
    <source>
        <strain evidence="3">17621</strain>
    </source>
</reference>
<feature type="transmembrane region" description="Helical" evidence="1">
    <location>
        <begin position="61"/>
        <end position="82"/>
    </location>
</feature>
<gene>
    <name evidence="2" type="ORF">A4H97_22830</name>
</gene>
<keyword evidence="1" id="KW-0472">Membrane</keyword>
<evidence type="ECO:0000313" key="3">
    <source>
        <dbReference type="Proteomes" id="UP000192610"/>
    </source>
</evidence>
<evidence type="ECO:0000256" key="1">
    <source>
        <dbReference type="SAM" id="Phobius"/>
    </source>
</evidence>
<keyword evidence="1" id="KW-0812">Transmembrane</keyword>
<sequence length="158" mass="17549">MYTQTVRQLLLIMHLSGLILMVGTTVAAFVTFRAFTNRVNVKSDNATGLLQLLTTLDPIKGIGGILLILSGLGLTFITGWVFLHMLWLQLKLSLVLLLPLNEILIGKKQLKKLKAAFFESNPDSTAVIKKTVPKIARFYTIQLLLFLAILVIAVLKFN</sequence>
<keyword evidence="3" id="KW-1185">Reference proteome</keyword>
<organism evidence="2 3">
    <name type="scientific">Niastella yeongjuensis</name>
    <dbReference type="NCBI Taxonomy" id="354355"/>
    <lineage>
        <taxon>Bacteria</taxon>
        <taxon>Pseudomonadati</taxon>
        <taxon>Bacteroidota</taxon>
        <taxon>Chitinophagia</taxon>
        <taxon>Chitinophagales</taxon>
        <taxon>Chitinophagaceae</taxon>
        <taxon>Niastella</taxon>
    </lineage>
</organism>
<name>A0A1V9F7R9_9BACT</name>
<protein>
    <recommendedName>
        <fullName evidence="4">DUF2269 domain-containing protein</fullName>
    </recommendedName>
</protein>
<accession>A0A1V9F7R9</accession>
<evidence type="ECO:0008006" key="4">
    <source>
        <dbReference type="Google" id="ProtNLM"/>
    </source>
</evidence>
<proteinExistence type="predicted"/>
<dbReference type="Proteomes" id="UP000192610">
    <property type="component" value="Unassembled WGS sequence"/>
</dbReference>
<dbReference type="STRING" id="354355.SAMN05660816_05144"/>
<dbReference type="EMBL" id="LVXG01000004">
    <property type="protein sequence ID" value="OQP54321.1"/>
    <property type="molecule type" value="Genomic_DNA"/>
</dbReference>
<feature type="transmembrane region" description="Helical" evidence="1">
    <location>
        <begin position="12"/>
        <end position="32"/>
    </location>
</feature>
<comment type="caution">
    <text evidence="2">The sequence shown here is derived from an EMBL/GenBank/DDBJ whole genome shotgun (WGS) entry which is preliminary data.</text>
</comment>
<evidence type="ECO:0000313" key="2">
    <source>
        <dbReference type="EMBL" id="OQP54321.1"/>
    </source>
</evidence>
<dbReference type="RefSeq" id="WP_081197631.1">
    <property type="nucleotide sequence ID" value="NZ_FOCZ01000011.1"/>
</dbReference>
<dbReference type="OrthoDB" id="675301at2"/>
<feature type="transmembrane region" description="Helical" evidence="1">
    <location>
        <begin position="138"/>
        <end position="157"/>
    </location>
</feature>
<dbReference type="AlphaFoldDB" id="A0A1V9F7R9"/>
<keyword evidence="1" id="KW-1133">Transmembrane helix</keyword>